<dbReference type="InterPro" id="IPR036259">
    <property type="entry name" value="MFS_trans_sf"/>
</dbReference>
<dbReference type="PANTHER" id="PTHR43317:SF1">
    <property type="entry name" value="THERMOSPERMINE SYNTHASE ACAULIS5"/>
    <property type="match status" value="1"/>
</dbReference>
<keyword evidence="2" id="KW-0812">Transmembrane</keyword>
<dbReference type="SUPFAM" id="SSF53335">
    <property type="entry name" value="S-adenosyl-L-methionine-dependent methyltransferases"/>
    <property type="match status" value="1"/>
</dbReference>
<dbReference type="Proteomes" id="UP000464178">
    <property type="component" value="Chromosome"/>
</dbReference>
<feature type="transmembrane region" description="Helical" evidence="2">
    <location>
        <begin position="245"/>
        <end position="263"/>
    </location>
</feature>
<dbReference type="GO" id="GO:0006596">
    <property type="term" value="P:polyamine biosynthetic process"/>
    <property type="evidence" value="ECO:0007669"/>
    <property type="project" value="UniProtKB-KW"/>
</dbReference>
<proteinExistence type="predicted"/>
<feature type="transmembrane region" description="Helical" evidence="2">
    <location>
        <begin position="415"/>
        <end position="435"/>
    </location>
</feature>
<sequence length="776" mass="84859">MLAVLYATTLFVGAALLFLVQPLVGKLLLPLVGGTPGVWNTCMVFFQIVLLAGYLYAHRSTGKFGVRRQAVFHLLLLAAVIASFKAAIAYTGSPVAVVPSMLPDDQDSLLLMVARLGIVVGISIGVPFFVLSTTSPLLQRWFATTGHPAAKDPYFLYAASNAGSLLGLLAYPLLIEPRLALQDQQWVFAGGVLGYVALVVACALTVIRNGERTAPSTELQKDVPEALGSELAPPMSVFPISARRIGRWVVLATLPSSLLLGVTTHISTDLAPVPLLWVAPLALYLMSFILVFARWPDGVHRVVGRVTPMLLLFVVLTLLLNAAEPLALVVLLHMAAFFGVCLVCHGELAKDRPPAEYLTAFYFWLSFGGVLGGLFNALIAPLLFSSLGMVEYPLALVLAGAVRPHDDEQEGKLRVADVVLVLVLLGLSVGLVLTVQQFLKMPVEQSTPDAVAQRLLRGGLMFGIPGVAAFALIRKPARYALALAAILLAGAFDTGLFGETLHKERNFFGVIRVTRDGKFIKLIHGTTLHGQQRADESGPPRPMTYYHQKGPVGNLFDALPRERVNNVAVVGLGTGAVASYAQPDQKWTFYEIDPAVVRIANDKQYFRFLTDCRGDWKVTLGDARRHLNRAQDGEFDVIILDGFCSDAIPVHLLTREAIALYVSKLAPNGIIALHVSNAHLDLPPLIRRLADDHSPSLVTRYCHDVPLDNEREDGKTESQWMLLARSESDLAPVLNFNKTHAKKSFIQWDQVPWEDGPIWRDDFANLLRVWKRRGQE</sequence>
<evidence type="ECO:0000256" key="2">
    <source>
        <dbReference type="SAM" id="Phobius"/>
    </source>
</evidence>
<reference evidence="3 4" key="1">
    <citation type="submission" date="2019-05" db="EMBL/GenBank/DDBJ databases">
        <authorList>
            <consortium name="Science for Life Laboratories"/>
        </authorList>
    </citation>
    <scope>NUCLEOTIDE SEQUENCE [LARGE SCALE GENOMIC DNA]</scope>
    <source>
        <strain evidence="3">Soil9</strain>
    </source>
</reference>
<dbReference type="AlphaFoldDB" id="A0A6P2DL35"/>
<dbReference type="RefSeq" id="WP_162672723.1">
    <property type="nucleotide sequence ID" value="NZ_LR593886.1"/>
</dbReference>
<feature type="transmembrane region" description="Helical" evidence="2">
    <location>
        <begin position="70"/>
        <end position="90"/>
    </location>
</feature>
<feature type="transmembrane region" description="Helical" evidence="2">
    <location>
        <begin position="455"/>
        <end position="473"/>
    </location>
</feature>
<protein>
    <recommendedName>
        <fullName evidence="5">PABS domain-containing protein</fullName>
    </recommendedName>
</protein>
<dbReference type="EMBL" id="LR593886">
    <property type="protein sequence ID" value="VTS02382.1"/>
    <property type="molecule type" value="Genomic_DNA"/>
</dbReference>
<dbReference type="Gene3D" id="3.40.50.150">
    <property type="entry name" value="Vaccinia Virus protein VP39"/>
    <property type="match status" value="1"/>
</dbReference>
<name>A0A6P2DL35_9BACT</name>
<accession>A0A6P2DL35</accession>
<gene>
    <name evidence="3" type="ORF">SOIL9_75350</name>
</gene>
<dbReference type="KEGG" id="gms:SOIL9_75350"/>
<dbReference type="SUPFAM" id="SSF103473">
    <property type="entry name" value="MFS general substrate transporter"/>
    <property type="match status" value="1"/>
</dbReference>
<evidence type="ECO:0008006" key="5">
    <source>
        <dbReference type="Google" id="ProtNLM"/>
    </source>
</evidence>
<dbReference type="CDD" id="cd02440">
    <property type="entry name" value="AdoMet_MTases"/>
    <property type="match status" value="1"/>
</dbReference>
<feature type="transmembrane region" description="Helical" evidence="2">
    <location>
        <begin position="154"/>
        <end position="174"/>
    </location>
</feature>
<evidence type="ECO:0000313" key="4">
    <source>
        <dbReference type="Proteomes" id="UP000464178"/>
    </source>
</evidence>
<organism evidence="3 4">
    <name type="scientific">Gemmata massiliana</name>
    <dbReference type="NCBI Taxonomy" id="1210884"/>
    <lineage>
        <taxon>Bacteria</taxon>
        <taxon>Pseudomonadati</taxon>
        <taxon>Planctomycetota</taxon>
        <taxon>Planctomycetia</taxon>
        <taxon>Gemmatales</taxon>
        <taxon>Gemmataceae</taxon>
        <taxon>Gemmata</taxon>
    </lineage>
</organism>
<dbReference type="NCBIfam" id="NF037959">
    <property type="entry name" value="MFS_SpdSyn"/>
    <property type="match status" value="1"/>
</dbReference>
<dbReference type="PANTHER" id="PTHR43317">
    <property type="entry name" value="THERMOSPERMINE SYNTHASE ACAULIS5"/>
    <property type="match status" value="1"/>
</dbReference>
<feature type="transmembrane region" description="Helical" evidence="2">
    <location>
        <begin position="110"/>
        <end position="133"/>
    </location>
</feature>
<feature type="transmembrane region" description="Helical" evidence="2">
    <location>
        <begin position="326"/>
        <end position="349"/>
    </location>
</feature>
<dbReference type="InterPro" id="IPR029063">
    <property type="entry name" value="SAM-dependent_MTases_sf"/>
</dbReference>
<feature type="transmembrane region" description="Helical" evidence="2">
    <location>
        <begin position="361"/>
        <end position="384"/>
    </location>
</feature>
<feature type="transmembrane region" description="Helical" evidence="2">
    <location>
        <begin position="186"/>
        <end position="207"/>
    </location>
</feature>
<keyword evidence="2" id="KW-0472">Membrane</keyword>
<evidence type="ECO:0000313" key="3">
    <source>
        <dbReference type="EMBL" id="VTS02382.1"/>
    </source>
</evidence>
<keyword evidence="4" id="KW-1185">Reference proteome</keyword>
<feature type="transmembrane region" description="Helical" evidence="2">
    <location>
        <begin position="302"/>
        <end position="320"/>
    </location>
</feature>
<feature type="transmembrane region" description="Helical" evidence="2">
    <location>
        <begin position="275"/>
        <end position="295"/>
    </location>
</feature>
<evidence type="ECO:0000256" key="1">
    <source>
        <dbReference type="ARBA" id="ARBA00023115"/>
    </source>
</evidence>
<feature type="transmembrane region" description="Helical" evidence="2">
    <location>
        <begin position="38"/>
        <end position="58"/>
    </location>
</feature>
<keyword evidence="2" id="KW-1133">Transmembrane helix</keyword>
<keyword evidence="1" id="KW-0620">Polyamine biosynthesis</keyword>